<evidence type="ECO:0000256" key="1">
    <source>
        <dbReference type="ARBA" id="ARBA00004477"/>
    </source>
</evidence>
<protein>
    <recommendedName>
        <fullName evidence="11">Mannosyltransferase</fullName>
        <ecNumber evidence="11">2.4.1.-</ecNumber>
    </recommendedName>
</protein>
<dbReference type="EC" id="2.4.1.-" evidence="11"/>
<feature type="transmembrane region" description="Helical" evidence="11">
    <location>
        <begin position="122"/>
        <end position="146"/>
    </location>
</feature>
<keyword evidence="3" id="KW-0337">GPI-anchor biosynthesis</keyword>
<evidence type="ECO:0000256" key="9">
    <source>
        <dbReference type="ARBA" id="ARBA00023136"/>
    </source>
</evidence>
<proteinExistence type="inferred from homology"/>
<evidence type="ECO:0000256" key="5">
    <source>
        <dbReference type="ARBA" id="ARBA00022679"/>
    </source>
</evidence>
<keyword evidence="9 11" id="KW-0472">Membrane</keyword>
<sequence length="577" mass="65272">MIILRILFVFFGFGYIHPDAFFQSSEVVASDVFGFDTVRTWEFEPSLPCRTIFTPAIFSGIPFLALKALSYVLPNIINPYTLLYFPRIFMFLASFVLDVVVWEFSGNDMDALFTLGSSWVLFVLINNGFSNSIETILVALALKLTFRPKTSWSDFTIFGAFLAVGFFNRITFAVYALPLVLYLLYVELKKDKKEGDWQGLVTGIMTGFFFMSLFIILIDSIYFGSIRISIAGKPFRWLDLLCPSFYTQLLTSLSTVQLTAFSWTMTPINNLQYNMKAENLAEHGTHLRITHLLWNLPMLFGPLAVLGLGPYYFWLDEKLGEMMGQPPGASGFTKKRFIYAKSKPPKAEKTESKKKDAPEKKRKVLHEGRFNTGKLAILGVILSPLVILSFAHHQEMRFLYAILVPLVILGYKTIWGSEGNVYTKGGWIAFNLVLLILLGVHHQGGLVPTILKVASNPTEGATTHVVFYQTYMPPRHLFAIEKDAAKPKFAVYDLKGAEGTELKKVLLRITENYSYSALDKIYVVSPAAVSLDSLGQLPLVRQQSCHLSGEHWPENLGDWLNLKLNVYEWTPQKKVQE</sequence>
<evidence type="ECO:0000313" key="13">
    <source>
        <dbReference type="EMBL" id="NDV30502.1"/>
    </source>
</evidence>
<feature type="transmembrane region" description="Helical" evidence="11">
    <location>
        <begin position="84"/>
        <end position="102"/>
    </location>
</feature>
<feature type="region of interest" description="Disordered" evidence="12">
    <location>
        <begin position="342"/>
        <end position="361"/>
    </location>
</feature>
<dbReference type="InterPro" id="IPR005599">
    <property type="entry name" value="GPI_mannosylTrfase"/>
</dbReference>
<keyword evidence="8 11" id="KW-1133">Transmembrane helix</keyword>
<evidence type="ECO:0000256" key="7">
    <source>
        <dbReference type="ARBA" id="ARBA00022824"/>
    </source>
</evidence>
<keyword evidence="7 11" id="KW-0256">Endoplasmic reticulum</keyword>
<organism evidence="13">
    <name type="scientific">Arcella intermedia</name>
    <dbReference type="NCBI Taxonomy" id="1963864"/>
    <lineage>
        <taxon>Eukaryota</taxon>
        <taxon>Amoebozoa</taxon>
        <taxon>Tubulinea</taxon>
        <taxon>Elardia</taxon>
        <taxon>Arcellinida</taxon>
        <taxon>Sphaerothecina</taxon>
        <taxon>Arcellidae</taxon>
        <taxon>Arcella</taxon>
    </lineage>
</organism>
<dbReference type="GO" id="GO:0000026">
    <property type="term" value="F:alpha-1,2-mannosyltransferase activity"/>
    <property type="evidence" value="ECO:0007669"/>
    <property type="project" value="TreeGrafter"/>
</dbReference>
<keyword evidence="4 11" id="KW-0328">Glycosyltransferase</keyword>
<feature type="transmembrane region" description="Helical" evidence="11">
    <location>
        <begin position="398"/>
        <end position="415"/>
    </location>
</feature>
<evidence type="ECO:0000256" key="12">
    <source>
        <dbReference type="SAM" id="MobiDB-lite"/>
    </source>
</evidence>
<name>A0A6B2L0J5_9EUKA</name>
<evidence type="ECO:0000256" key="8">
    <source>
        <dbReference type="ARBA" id="ARBA00022989"/>
    </source>
</evidence>
<keyword evidence="5" id="KW-0808">Transferase</keyword>
<feature type="transmembrane region" description="Helical" evidence="11">
    <location>
        <begin position="292"/>
        <end position="314"/>
    </location>
</feature>
<feature type="compositionally biased region" description="Basic and acidic residues" evidence="12">
    <location>
        <begin position="345"/>
        <end position="361"/>
    </location>
</feature>
<dbReference type="Pfam" id="PF03901">
    <property type="entry name" value="Glyco_transf_22"/>
    <property type="match status" value="1"/>
</dbReference>
<comment type="subcellular location">
    <subcellularLocation>
        <location evidence="1 11">Endoplasmic reticulum membrane</location>
        <topology evidence="1 11">Multi-pass membrane protein</topology>
    </subcellularLocation>
</comment>
<evidence type="ECO:0000256" key="2">
    <source>
        <dbReference type="ARBA" id="ARBA00004687"/>
    </source>
</evidence>
<evidence type="ECO:0000256" key="11">
    <source>
        <dbReference type="RuleBase" id="RU363075"/>
    </source>
</evidence>
<dbReference type="EMBL" id="GIBP01001533">
    <property type="protein sequence ID" value="NDV30502.1"/>
    <property type="molecule type" value="Transcribed_RNA"/>
</dbReference>
<feature type="transmembrane region" description="Helical" evidence="11">
    <location>
        <begin position="158"/>
        <end position="185"/>
    </location>
</feature>
<evidence type="ECO:0000256" key="3">
    <source>
        <dbReference type="ARBA" id="ARBA00022502"/>
    </source>
</evidence>
<dbReference type="GO" id="GO:0005789">
    <property type="term" value="C:endoplasmic reticulum membrane"/>
    <property type="evidence" value="ECO:0007669"/>
    <property type="project" value="UniProtKB-SubCell"/>
</dbReference>
<feature type="transmembrane region" description="Helical" evidence="11">
    <location>
        <begin position="421"/>
        <end position="440"/>
    </location>
</feature>
<reference evidence="13" key="1">
    <citation type="journal article" date="2020" name="J. Eukaryot. Microbiol.">
        <title>De novo Sequencing, Assembly and Annotation of the Transcriptome for the Free-Living Testate Amoeba Arcella intermedia.</title>
        <authorList>
            <person name="Ribeiro G.M."/>
            <person name="Porfirio-Sousa A.L."/>
            <person name="Maurer-Alcala X.X."/>
            <person name="Katz L.A."/>
            <person name="Lahr D.J.G."/>
        </authorList>
    </citation>
    <scope>NUCLEOTIDE SEQUENCE</scope>
</reference>
<feature type="transmembrane region" description="Helical" evidence="11">
    <location>
        <begin position="197"/>
        <end position="218"/>
    </location>
</feature>
<comment type="similarity">
    <text evidence="10">Belongs to the glycosyltransferase 22 family. PIGZ subfamily.</text>
</comment>
<evidence type="ECO:0000256" key="4">
    <source>
        <dbReference type="ARBA" id="ARBA00022676"/>
    </source>
</evidence>
<dbReference type="GO" id="GO:0006506">
    <property type="term" value="P:GPI anchor biosynthetic process"/>
    <property type="evidence" value="ECO:0007669"/>
    <property type="project" value="UniProtKB-KW"/>
</dbReference>
<keyword evidence="6 11" id="KW-0812">Transmembrane</keyword>
<dbReference type="AlphaFoldDB" id="A0A6B2L0J5"/>
<evidence type="ECO:0000256" key="6">
    <source>
        <dbReference type="ARBA" id="ARBA00022692"/>
    </source>
</evidence>
<feature type="transmembrane region" description="Helical" evidence="11">
    <location>
        <begin position="375"/>
        <end position="391"/>
    </location>
</feature>
<comment type="pathway">
    <text evidence="2">Glycolipid biosynthesis; glycosylphosphatidylinositol-anchor biosynthesis.</text>
</comment>
<accession>A0A6B2L0J5</accession>
<evidence type="ECO:0000256" key="10">
    <source>
        <dbReference type="ARBA" id="ARBA00038466"/>
    </source>
</evidence>
<dbReference type="PANTHER" id="PTHR22760">
    <property type="entry name" value="GLYCOSYLTRANSFERASE"/>
    <property type="match status" value="1"/>
</dbReference>
<dbReference type="PANTHER" id="PTHR22760:SF3">
    <property type="entry name" value="GPI MANNOSYLTRANSFERASE 4"/>
    <property type="match status" value="1"/>
</dbReference>
<feature type="transmembrane region" description="Helical" evidence="11">
    <location>
        <begin position="53"/>
        <end position="72"/>
    </location>
</feature>